<evidence type="ECO:0000256" key="5">
    <source>
        <dbReference type="ARBA" id="ARBA00023054"/>
    </source>
</evidence>
<dbReference type="InterPro" id="IPR027267">
    <property type="entry name" value="AH/BAR_dom_sf"/>
</dbReference>
<evidence type="ECO:0000256" key="8">
    <source>
        <dbReference type="SAM" id="MobiDB-lite"/>
    </source>
</evidence>
<evidence type="ECO:0000259" key="9">
    <source>
        <dbReference type="PROSITE" id="PS50002"/>
    </source>
</evidence>
<dbReference type="CDD" id="cd11803">
    <property type="entry name" value="SH3_Endophilin_A"/>
    <property type="match status" value="1"/>
</dbReference>
<evidence type="ECO:0000256" key="7">
    <source>
        <dbReference type="PROSITE-ProRule" id="PRU00192"/>
    </source>
</evidence>
<dbReference type="Pfam" id="PF03114">
    <property type="entry name" value="BAR"/>
    <property type="match status" value="1"/>
</dbReference>
<dbReference type="Pfam" id="PF00018">
    <property type="entry name" value="SH3_1"/>
    <property type="match status" value="1"/>
</dbReference>
<dbReference type="InterPro" id="IPR036028">
    <property type="entry name" value="SH3-like_dom_sf"/>
</dbReference>
<accession>A0ABY7DMR5</accession>
<dbReference type="PRINTS" id="PR00452">
    <property type="entry name" value="SH3DOMAIN"/>
</dbReference>
<dbReference type="InterPro" id="IPR035824">
    <property type="entry name" value="Endophilin_A_SH3"/>
</dbReference>
<dbReference type="InterPro" id="IPR004148">
    <property type="entry name" value="BAR_dom"/>
</dbReference>
<keyword evidence="6" id="KW-0472">Membrane</keyword>
<keyword evidence="5" id="KW-0175">Coiled coil</keyword>
<feature type="compositionally biased region" description="Low complexity" evidence="8">
    <location>
        <begin position="59"/>
        <end position="76"/>
    </location>
</feature>
<gene>
    <name evidence="10" type="ORF">MAR_022385</name>
</gene>
<dbReference type="Gene3D" id="2.30.30.40">
    <property type="entry name" value="SH3 Domains"/>
    <property type="match status" value="1"/>
</dbReference>
<keyword evidence="11" id="KW-1185">Reference proteome</keyword>
<feature type="compositionally biased region" description="Polar residues" evidence="8">
    <location>
        <begin position="79"/>
        <end position="88"/>
    </location>
</feature>
<evidence type="ECO:0000313" key="10">
    <source>
        <dbReference type="EMBL" id="WAQ98012.1"/>
    </source>
</evidence>
<dbReference type="InterPro" id="IPR050384">
    <property type="entry name" value="Endophilin_SH3RF"/>
</dbReference>
<dbReference type="PROSITE" id="PS50002">
    <property type="entry name" value="SH3"/>
    <property type="match status" value="1"/>
</dbReference>
<feature type="compositionally biased region" description="Basic and acidic residues" evidence="8">
    <location>
        <begin position="43"/>
        <end position="57"/>
    </location>
</feature>
<organism evidence="10 11">
    <name type="scientific">Mya arenaria</name>
    <name type="common">Soft-shell clam</name>
    <dbReference type="NCBI Taxonomy" id="6604"/>
    <lineage>
        <taxon>Eukaryota</taxon>
        <taxon>Metazoa</taxon>
        <taxon>Spiralia</taxon>
        <taxon>Lophotrochozoa</taxon>
        <taxon>Mollusca</taxon>
        <taxon>Bivalvia</taxon>
        <taxon>Autobranchia</taxon>
        <taxon>Heteroconchia</taxon>
        <taxon>Euheterodonta</taxon>
        <taxon>Imparidentia</taxon>
        <taxon>Neoheterodontei</taxon>
        <taxon>Myida</taxon>
        <taxon>Myoidea</taxon>
        <taxon>Myidae</taxon>
        <taxon>Mya</taxon>
    </lineage>
</organism>
<feature type="domain" description="SH3" evidence="9">
    <location>
        <begin position="108"/>
        <end position="164"/>
    </location>
</feature>
<reference evidence="10" key="1">
    <citation type="submission" date="2022-11" db="EMBL/GenBank/DDBJ databases">
        <title>Centuries of genome instability and evolution in soft-shell clam transmissible cancer (bioRxiv).</title>
        <authorList>
            <person name="Hart S.F.M."/>
            <person name="Yonemitsu M.A."/>
            <person name="Giersch R.M."/>
            <person name="Beal B.F."/>
            <person name="Arriagada G."/>
            <person name="Davis B.W."/>
            <person name="Ostrander E.A."/>
            <person name="Goff S.P."/>
            <person name="Metzger M.J."/>
        </authorList>
    </citation>
    <scope>NUCLEOTIDE SEQUENCE</scope>
    <source>
        <strain evidence="10">MELC-2E11</strain>
        <tissue evidence="10">Siphon/mantle</tissue>
    </source>
</reference>
<keyword evidence="3 7" id="KW-0728">SH3 domain</keyword>
<dbReference type="PANTHER" id="PTHR14167">
    <property type="entry name" value="SH3 DOMAIN-CONTAINING"/>
    <property type="match status" value="1"/>
</dbReference>
<evidence type="ECO:0000256" key="4">
    <source>
        <dbReference type="ARBA" id="ARBA00022583"/>
    </source>
</evidence>
<comment type="subcellular location">
    <subcellularLocation>
        <location evidence="1">Membrane</location>
        <topology evidence="1">Peripheral membrane protein</topology>
    </subcellularLocation>
</comment>
<evidence type="ECO:0000256" key="3">
    <source>
        <dbReference type="ARBA" id="ARBA00022443"/>
    </source>
</evidence>
<evidence type="ECO:0000313" key="11">
    <source>
        <dbReference type="Proteomes" id="UP001164746"/>
    </source>
</evidence>
<dbReference type="Gene3D" id="1.20.1270.60">
    <property type="entry name" value="Arfaptin homology (AH) domain/BAR domain"/>
    <property type="match status" value="1"/>
</dbReference>
<comment type="similarity">
    <text evidence="2">Belongs to the endophilin family.</text>
</comment>
<feature type="region of interest" description="Disordered" evidence="8">
    <location>
        <begin position="43"/>
        <end position="88"/>
    </location>
</feature>
<evidence type="ECO:0000256" key="2">
    <source>
        <dbReference type="ARBA" id="ARBA00006697"/>
    </source>
</evidence>
<dbReference type="PANTHER" id="PTHR14167:SF116">
    <property type="entry name" value="CAP, ISOFORM AC"/>
    <property type="match status" value="1"/>
</dbReference>
<keyword evidence="4" id="KW-0254">Endocytosis</keyword>
<dbReference type="SUPFAM" id="SSF103657">
    <property type="entry name" value="BAR/IMD domain-like"/>
    <property type="match status" value="1"/>
</dbReference>
<dbReference type="Proteomes" id="UP001164746">
    <property type="component" value="Chromosome 3"/>
</dbReference>
<sequence>MYNLLENDVEQIAQLQAFVDAQTEYHRQALDILQELGETLESRRNEAASRPKSEHIPKRVGSFSSVNRSRSPSPFRGSDTGSYNFNNAPTYASNNLNVPPTANSHKTSQKPCAEALYDFDPENIGELGFKEGEIINLVTQIDENWYEGELRGTTGFFPINYVKA</sequence>
<dbReference type="SMART" id="SM00326">
    <property type="entry name" value="SH3"/>
    <property type="match status" value="1"/>
</dbReference>
<evidence type="ECO:0000256" key="6">
    <source>
        <dbReference type="ARBA" id="ARBA00023136"/>
    </source>
</evidence>
<dbReference type="SUPFAM" id="SSF50044">
    <property type="entry name" value="SH3-domain"/>
    <property type="match status" value="1"/>
</dbReference>
<protein>
    <submittedName>
        <fullName evidence="10">SH3G1-like protein</fullName>
    </submittedName>
</protein>
<name>A0ABY7DMR5_MYAAR</name>
<dbReference type="EMBL" id="CP111014">
    <property type="protein sequence ID" value="WAQ98012.1"/>
    <property type="molecule type" value="Genomic_DNA"/>
</dbReference>
<evidence type="ECO:0000256" key="1">
    <source>
        <dbReference type="ARBA" id="ARBA00004170"/>
    </source>
</evidence>
<proteinExistence type="inferred from homology"/>
<dbReference type="InterPro" id="IPR001452">
    <property type="entry name" value="SH3_domain"/>
</dbReference>